<comment type="caution">
    <text evidence="1">The sequence shown here is derived from an EMBL/GenBank/DDBJ whole genome shotgun (WGS) entry which is preliminary data.</text>
</comment>
<accession>A0A9W7GBK3</accession>
<gene>
    <name evidence="1" type="ORF">TrCOL_g5037</name>
</gene>
<dbReference type="Proteomes" id="UP001165065">
    <property type="component" value="Unassembled WGS sequence"/>
</dbReference>
<keyword evidence="2" id="KW-1185">Reference proteome</keyword>
<dbReference type="AlphaFoldDB" id="A0A9W7GBK3"/>
<protein>
    <submittedName>
        <fullName evidence="1">Uncharacterized protein</fullName>
    </submittedName>
</protein>
<name>A0A9W7GBK3_9STRA</name>
<dbReference type="OrthoDB" id="190895at2759"/>
<evidence type="ECO:0000313" key="2">
    <source>
        <dbReference type="Proteomes" id="UP001165065"/>
    </source>
</evidence>
<proteinExistence type="predicted"/>
<organism evidence="1 2">
    <name type="scientific">Triparma columacea</name>
    <dbReference type="NCBI Taxonomy" id="722753"/>
    <lineage>
        <taxon>Eukaryota</taxon>
        <taxon>Sar</taxon>
        <taxon>Stramenopiles</taxon>
        <taxon>Ochrophyta</taxon>
        <taxon>Bolidophyceae</taxon>
        <taxon>Parmales</taxon>
        <taxon>Triparmaceae</taxon>
        <taxon>Triparma</taxon>
    </lineage>
</organism>
<dbReference type="EMBL" id="BRYA01000106">
    <property type="protein sequence ID" value="GMI39608.1"/>
    <property type="molecule type" value="Genomic_DNA"/>
</dbReference>
<sequence>MYIGLRLALEDAKPMRAPRKTDASHFVSMIFPFGGFGRTCRHDLTSKEITEFRAECVRSFCLAVSPSAVMDYKNVDQGQDGACTFVGLLNLVALMGRRDLIPVNPKRWRASWLRLDRDQCEDLAECLDLLASKSILGTCASTGLRYIPIRSRGKREMCFNPSYWVSDPLSLADRYGASIADVEATPWVYHNANLVESLIDDGRAVAINFAEHTRTCVGYNEDELLFCDNWCKSYEEDADTNGTYRSLFKAGLSVCGKWACYSWMREVVYVDKGREGGGGSLDNPIVLD</sequence>
<reference evidence="2" key="1">
    <citation type="journal article" date="2023" name="Commun. Biol.">
        <title>Genome analysis of Parmales, the sister group of diatoms, reveals the evolutionary specialization of diatoms from phago-mixotrophs to photoautotrophs.</title>
        <authorList>
            <person name="Ban H."/>
            <person name="Sato S."/>
            <person name="Yoshikawa S."/>
            <person name="Yamada K."/>
            <person name="Nakamura Y."/>
            <person name="Ichinomiya M."/>
            <person name="Sato N."/>
            <person name="Blanc-Mathieu R."/>
            <person name="Endo H."/>
            <person name="Kuwata A."/>
            <person name="Ogata H."/>
        </authorList>
    </citation>
    <scope>NUCLEOTIDE SEQUENCE [LARGE SCALE GENOMIC DNA]</scope>
</reference>
<evidence type="ECO:0000313" key="1">
    <source>
        <dbReference type="EMBL" id="GMI39608.1"/>
    </source>
</evidence>